<evidence type="ECO:0000313" key="1">
    <source>
        <dbReference type="EMBL" id="KAH9294833.1"/>
    </source>
</evidence>
<sequence length="175" mass="19541">MDSENNMLFSEVCGIQEDIVIFVEGNRSLKKQNSLLKSLIHDKDTIIHSLQNKLAILQNYHHIVDNHNHAPSPLAAIAPEPTDINLSVFEFVLALDTHTPMKLVTACTSTYVPITIPHVVYHIFAQLHGFFEKHTTAFSSCMLHSMGLTSGVIGRNSQSIVSSIPHVKWNSHHDI</sequence>
<feature type="non-terminal residue" evidence="1">
    <location>
        <position position="175"/>
    </location>
</feature>
<evidence type="ECO:0000313" key="2">
    <source>
        <dbReference type="Proteomes" id="UP000824469"/>
    </source>
</evidence>
<protein>
    <submittedName>
        <fullName evidence="1">Uncharacterized protein</fullName>
    </submittedName>
</protein>
<dbReference type="Proteomes" id="UP000824469">
    <property type="component" value="Unassembled WGS sequence"/>
</dbReference>
<dbReference type="EMBL" id="JAHRHJ020000011">
    <property type="protein sequence ID" value="KAH9294833.1"/>
    <property type="molecule type" value="Genomic_DNA"/>
</dbReference>
<gene>
    <name evidence="1" type="ORF">KI387_038421</name>
</gene>
<dbReference type="AlphaFoldDB" id="A0AA38F9X3"/>
<organism evidence="1 2">
    <name type="scientific">Taxus chinensis</name>
    <name type="common">Chinese yew</name>
    <name type="synonym">Taxus wallichiana var. chinensis</name>
    <dbReference type="NCBI Taxonomy" id="29808"/>
    <lineage>
        <taxon>Eukaryota</taxon>
        <taxon>Viridiplantae</taxon>
        <taxon>Streptophyta</taxon>
        <taxon>Embryophyta</taxon>
        <taxon>Tracheophyta</taxon>
        <taxon>Spermatophyta</taxon>
        <taxon>Pinopsida</taxon>
        <taxon>Pinidae</taxon>
        <taxon>Conifers II</taxon>
        <taxon>Cupressales</taxon>
        <taxon>Taxaceae</taxon>
        <taxon>Taxus</taxon>
    </lineage>
</organism>
<proteinExistence type="predicted"/>
<accession>A0AA38F9X3</accession>
<reference evidence="1 2" key="1">
    <citation type="journal article" date="2021" name="Nat. Plants">
        <title>The Taxus genome provides insights into paclitaxel biosynthesis.</title>
        <authorList>
            <person name="Xiong X."/>
            <person name="Gou J."/>
            <person name="Liao Q."/>
            <person name="Li Y."/>
            <person name="Zhou Q."/>
            <person name="Bi G."/>
            <person name="Li C."/>
            <person name="Du R."/>
            <person name="Wang X."/>
            <person name="Sun T."/>
            <person name="Guo L."/>
            <person name="Liang H."/>
            <person name="Lu P."/>
            <person name="Wu Y."/>
            <person name="Zhang Z."/>
            <person name="Ro D.K."/>
            <person name="Shang Y."/>
            <person name="Huang S."/>
            <person name="Yan J."/>
        </authorList>
    </citation>
    <scope>NUCLEOTIDE SEQUENCE [LARGE SCALE GENOMIC DNA]</scope>
    <source>
        <strain evidence="1">Ta-2019</strain>
    </source>
</reference>
<comment type="caution">
    <text evidence="1">The sequence shown here is derived from an EMBL/GenBank/DDBJ whole genome shotgun (WGS) entry which is preliminary data.</text>
</comment>
<name>A0AA38F9X3_TAXCH</name>
<keyword evidence="2" id="KW-1185">Reference proteome</keyword>